<keyword evidence="2" id="KW-1185">Reference proteome</keyword>
<accession>A0ACB7SG17</accession>
<gene>
    <name evidence="1" type="ORF">HPB50_017253</name>
</gene>
<reference evidence="1" key="1">
    <citation type="submission" date="2020-05" db="EMBL/GenBank/DDBJ databases">
        <title>Large-scale comparative analyses of tick genomes elucidate their genetic diversity and vector capacities.</title>
        <authorList>
            <person name="Jia N."/>
            <person name="Wang J."/>
            <person name="Shi W."/>
            <person name="Du L."/>
            <person name="Sun Y."/>
            <person name="Zhan W."/>
            <person name="Jiang J."/>
            <person name="Wang Q."/>
            <person name="Zhang B."/>
            <person name="Ji P."/>
            <person name="Sakyi L.B."/>
            <person name="Cui X."/>
            <person name="Yuan T."/>
            <person name="Jiang B."/>
            <person name="Yang W."/>
            <person name="Lam T.T.-Y."/>
            <person name="Chang Q."/>
            <person name="Ding S."/>
            <person name="Wang X."/>
            <person name="Zhu J."/>
            <person name="Ruan X."/>
            <person name="Zhao L."/>
            <person name="Wei J."/>
            <person name="Que T."/>
            <person name="Du C."/>
            <person name="Cheng J."/>
            <person name="Dai P."/>
            <person name="Han X."/>
            <person name="Huang E."/>
            <person name="Gao Y."/>
            <person name="Liu J."/>
            <person name="Shao H."/>
            <person name="Ye R."/>
            <person name="Li L."/>
            <person name="Wei W."/>
            <person name="Wang X."/>
            <person name="Wang C."/>
            <person name="Yang T."/>
            <person name="Huo Q."/>
            <person name="Li W."/>
            <person name="Guo W."/>
            <person name="Chen H."/>
            <person name="Zhou L."/>
            <person name="Ni X."/>
            <person name="Tian J."/>
            <person name="Zhou Y."/>
            <person name="Sheng Y."/>
            <person name="Liu T."/>
            <person name="Pan Y."/>
            <person name="Xia L."/>
            <person name="Li J."/>
            <person name="Zhao F."/>
            <person name="Cao W."/>
        </authorList>
    </citation>
    <scope>NUCLEOTIDE SEQUENCE</scope>
    <source>
        <strain evidence="1">Hyas-2018</strain>
    </source>
</reference>
<protein>
    <submittedName>
        <fullName evidence="1">Uncharacterized protein</fullName>
    </submittedName>
</protein>
<proteinExistence type="predicted"/>
<dbReference type="EMBL" id="CM023484">
    <property type="protein sequence ID" value="KAH6933640.1"/>
    <property type="molecule type" value="Genomic_DNA"/>
</dbReference>
<evidence type="ECO:0000313" key="1">
    <source>
        <dbReference type="EMBL" id="KAH6933640.1"/>
    </source>
</evidence>
<name>A0ACB7SG17_HYAAI</name>
<evidence type="ECO:0000313" key="2">
    <source>
        <dbReference type="Proteomes" id="UP000821845"/>
    </source>
</evidence>
<organism evidence="1 2">
    <name type="scientific">Hyalomma asiaticum</name>
    <name type="common">Tick</name>
    <dbReference type="NCBI Taxonomy" id="266040"/>
    <lineage>
        <taxon>Eukaryota</taxon>
        <taxon>Metazoa</taxon>
        <taxon>Ecdysozoa</taxon>
        <taxon>Arthropoda</taxon>
        <taxon>Chelicerata</taxon>
        <taxon>Arachnida</taxon>
        <taxon>Acari</taxon>
        <taxon>Parasitiformes</taxon>
        <taxon>Ixodida</taxon>
        <taxon>Ixodoidea</taxon>
        <taxon>Ixodidae</taxon>
        <taxon>Hyalomminae</taxon>
        <taxon>Hyalomma</taxon>
    </lineage>
</organism>
<sequence>MPSSYRHTHAFAAAAILRNMDLSVDPCSDFYDFACGRWKLYHVLPPDRPHSDTFAVMKDELKVLLKELLESPIDASDSNATINAKNFYKSCLNETVIEAVREKPLLDLLHSMGSWPVIAPNWTEEGFDWLNLTAVMRRHSNDILFAQWVAADSKNSTVNVIHLDQVETGLPGRDYYIRGTQQVEAYLRFMISVAQLLGANKTTATRDMEDALMLETKLANINWRHFFKVVMPMEIPPSEEVVIFAPKYIREMSELLHTAPKRVVANYILWRFISKLVGSLDKRFVDKQQEYYGAIYGTQSTPPRWKSCTLLVNKKMGMAVGALFVRRHFNDQSKKKAEEMINDIKAAFLEILMNVDWMDKETREVAREKAELMTQKIGYPEYISTPEELDKEYEVEFRPDTYFENIIKSLRHSSLKIEMKLRNGVDKNEWITYPAVVNAFYTRSKNFISFPAGVLQPPLYHQHYPKSVNYGGIGVVIGHEITHGFDDKGRQFDQHGNLKQWWKPEALKLFHSKAQCMIDQYSRYVLPEVNMAVNGVNTQGENIADNGGVKQAFKAYKSSVERWGPEPHLPGLNLTHDQLFFLTYAQIWCGTTRPEHAVNTIRTGNHSPGRFRVIGVVSNSVDFAKAYHCKPGSPMNPTKKCVVW</sequence>
<comment type="caution">
    <text evidence="1">The sequence shown here is derived from an EMBL/GenBank/DDBJ whole genome shotgun (WGS) entry which is preliminary data.</text>
</comment>
<dbReference type="Proteomes" id="UP000821845">
    <property type="component" value="Chromosome 4"/>
</dbReference>